<feature type="region of interest" description="Disordered" evidence="1">
    <location>
        <begin position="79"/>
        <end position="105"/>
    </location>
</feature>
<dbReference type="RefSeq" id="WP_249915470.1">
    <property type="nucleotide sequence ID" value="NZ_JAMGBB010000001.1"/>
</dbReference>
<evidence type="ECO:0000313" key="2">
    <source>
        <dbReference type="EMBL" id="MCL6741064.1"/>
    </source>
</evidence>
<comment type="caution">
    <text evidence="2">The sequence shown here is derived from an EMBL/GenBank/DDBJ whole genome shotgun (WGS) entry which is preliminary data.</text>
</comment>
<accession>A0ABT0S9I5</accession>
<protein>
    <submittedName>
        <fullName evidence="2">Uncharacterized protein</fullName>
    </submittedName>
</protein>
<organism evidence="2 3">
    <name type="scientific">Sphingomonas brevis</name>
    <dbReference type="NCBI Taxonomy" id="2908206"/>
    <lineage>
        <taxon>Bacteria</taxon>
        <taxon>Pseudomonadati</taxon>
        <taxon>Pseudomonadota</taxon>
        <taxon>Alphaproteobacteria</taxon>
        <taxon>Sphingomonadales</taxon>
        <taxon>Sphingomonadaceae</taxon>
        <taxon>Sphingomonas</taxon>
    </lineage>
</organism>
<dbReference type="EMBL" id="JAMGBB010000001">
    <property type="protein sequence ID" value="MCL6741064.1"/>
    <property type="molecule type" value="Genomic_DNA"/>
</dbReference>
<proteinExistence type="predicted"/>
<evidence type="ECO:0000313" key="3">
    <source>
        <dbReference type="Proteomes" id="UP001165383"/>
    </source>
</evidence>
<dbReference type="Proteomes" id="UP001165383">
    <property type="component" value="Unassembled WGS sequence"/>
</dbReference>
<feature type="compositionally biased region" description="Polar residues" evidence="1">
    <location>
        <begin position="94"/>
        <end position="105"/>
    </location>
</feature>
<reference evidence="2" key="1">
    <citation type="submission" date="2022-05" db="EMBL/GenBank/DDBJ databases">
        <authorList>
            <person name="Jo J.-H."/>
            <person name="Im W.-T."/>
        </authorList>
    </citation>
    <scope>NUCLEOTIDE SEQUENCE</scope>
    <source>
        <strain evidence="2">RB56-2</strain>
    </source>
</reference>
<evidence type="ECO:0000256" key="1">
    <source>
        <dbReference type="SAM" id="MobiDB-lite"/>
    </source>
</evidence>
<sequence length="105" mass="11739">MMDKETTDRIIDLQAEITALRGAVRMLLHNAYNANDSALAILREKAFQADRFRGDYNEPNARSTRYREGVREAVASLLDPFQPDNDEASRLANPASTQARSTGPE</sequence>
<keyword evidence="3" id="KW-1185">Reference proteome</keyword>
<gene>
    <name evidence="2" type="ORF">LZ518_07965</name>
</gene>
<name>A0ABT0S9I5_9SPHN</name>